<name>A0ABM0MZA5_SACKO</name>
<dbReference type="GeneID" id="100369298"/>
<reference evidence="4" key="1">
    <citation type="submission" date="2025-08" db="UniProtKB">
        <authorList>
            <consortium name="RefSeq"/>
        </authorList>
    </citation>
    <scope>IDENTIFICATION</scope>
    <source>
        <tissue evidence="4">Testes</tissue>
    </source>
</reference>
<evidence type="ECO:0000259" key="2">
    <source>
        <dbReference type="Pfam" id="PF14775"/>
    </source>
</evidence>
<protein>
    <submittedName>
        <fullName evidence="4">Dynein regulatory complex protein 1-like</fullName>
    </submittedName>
</protein>
<dbReference type="Proteomes" id="UP000694865">
    <property type="component" value="Unplaced"/>
</dbReference>
<sequence length="352" mass="39042">MTLLFSCSSFLENVGPITSEASAKKSVSAHQVLQEVMSSTKSSIQGEADESELGEGDAEIEDDEAKKLSMKTIKQVLELLCDESGFLVESKLNKLLQPLESDERSLMKLDAIFAALGIETEEDIHKLATYFLQFKQVQTKSADKAGEVEDELALQEGTLKPESRGEGTLVKTTGTVTEGLDQKPPTKEVEGDIDEREADAEVAKVTGEEEEVASVASSLKSIADSLIHPNDVLKALTDFVQDHHYPSKDKGKYQTFKIISGVERDDSEDEAYWKKYASVLTSKDEKVWSALLTGFDKYSEVLNNRSKLISETDALRQQNAELRMLLHQYINSKVNNELEIPPTRVLNLEFNG</sequence>
<feature type="region of interest" description="Disordered" evidence="1">
    <location>
        <begin position="158"/>
        <end position="192"/>
    </location>
</feature>
<dbReference type="PANTHER" id="PTHR21625">
    <property type="entry name" value="NYD-SP28 PROTEIN"/>
    <property type="match status" value="1"/>
</dbReference>
<gene>
    <name evidence="4" type="primary">LOC100369298</name>
</gene>
<evidence type="ECO:0000313" key="4">
    <source>
        <dbReference type="RefSeq" id="XP_006825346.1"/>
    </source>
</evidence>
<evidence type="ECO:0000256" key="1">
    <source>
        <dbReference type="SAM" id="MobiDB-lite"/>
    </source>
</evidence>
<proteinExistence type="predicted"/>
<dbReference type="Pfam" id="PF14775">
    <property type="entry name" value="NYD-SP28_assoc"/>
    <property type="match status" value="1"/>
</dbReference>
<organism evidence="3 4">
    <name type="scientific">Saccoglossus kowalevskii</name>
    <name type="common">Acorn worm</name>
    <dbReference type="NCBI Taxonomy" id="10224"/>
    <lineage>
        <taxon>Eukaryota</taxon>
        <taxon>Metazoa</taxon>
        <taxon>Hemichordata</taxon>
        <taxon>Enteropneusta</taxon>
        <taxon>Harrimaniidae</taxon>
        <taxon>Saccoglossus</taxon>
    </lineage>
</organism>
<accession>A0ABM0MZA5</accession>
<keyword evidence="3" id="KW-1185">Reference proteome</keyword>
<evidence type="ECO:0000313" key="3">
    <source>
        <dbReference type="Proteomes" id="UP000694865"/>
    </source>
</evidence>
<dbReference type="PANTHER" id="PTHR21625:SF1">
    <property type="entry name" value="DYNEIN REGULATORY COMPLEX PROTEIN 1"/>
    <property type="match status" value="1"/>
</dbReference>
<feature type="domain" description="Dynein regulatory complex protein 1 C-terminal" evidence="2">
    <location>
        <begin position="271"/>
        <end position="330"/>
    </location>
</feature>
<feature type="compositionally biased region" description="Basic and acidic residues" evidence="1">
    <location>
        <begin position="180"/>
        <end position="190"/>
    </location>
</feature>
<dbReference type="RefSeq" id="XP_006825346.1">
    <property type="nucleotide sequence ID" value="XM_006825283.1"/>
</dbReference>
<dbReference type="InterPro" id="IPR039750">
    <property type="entry name" value="DRC1/DRC2"/>
</dbReference>
<dbReference type="InterPro" id="IPR029440">
    <property type="entry name" value="DRC1_C"/>
</dbReference>